<keyword evidence="1" id="KW-0812">Transmembrane</keyword>
<dbReference type="AlphaFoldDB" id="A0A0V0GWC7"/>
<evidence type="ECO:0000313" key="2">
    <source>
        <dbReference type="EMBL" id="JAP12421.1"/>
    </source>
</evidence>
<sequence length="69" mass="8003">MFYSTIYSSLPNKLRIFFLRLFTIIRSSKGRYPKILGVSMNDELGLDFIILVVALLGLWIVWACCMLKL</sequence>
<dbReference type="EMBL" id="GEDG01029628">
    <property type="protein sequence ID" value="JAP12421.1"/>
    <property type="molecule type" value="Transcribed_RNA"/>
</dbReference>
<organism evidence="2">
    <name type="scientific">Solanum chacoense</name>
    <name type="common">Chaco potato</name>
    <dbReference type="NCBI Taxonomy" id="4108"/>
    <lineage>
        <taxon>Eukaryota</taxon>
        <taxon>Viridiplantae</taxon>
        <taxon>Streptophyta</taxon>
        <taxon>Embryophyta</taxon>
        <taxon>Tracheophyta</taxon>
        <taxon>Spermatophyta</taxon>
        <taxon>Magnoliopsida</taxon>
        <taxon>eudicotyledons</taxon>
        <taxon>Gunneridae</taxon>
        <taxon>Pentapetalae</taxon>
        <taxon>asterids</taxon>
        <taxon>lamiids</taxon>
        <taxon>Solanales</taxon>
        <taxon>Solanaceae</taxon>
        <taxon>Solanoideae</taxon>
        <taxon>Solaneae</taxon>
        <taxon>Solanum</taxon>
    </lineage>
</organism>
<reference evidence="2" key="1">
    <citation type="submission" date="2015-12" db="EMBL/GenBank/DDBJ databases">
        <title>Gene expression during late stages of embryo sac development: a critical building block for successful pollen-pistil interactions.</title>
        <authorList>
            <person name="Liu Y."/>
            <person name="Joly V."/>
            <person name="Sabar M."/>
            <person name="Matton D.P."/>
        </authorList>
    </citation>
    <scope>NUCLEOTIDE SEQUENCE</scope>
</reference>
<evidence type="ECO:0000256" key="1">
    <source>
        <dbReference type="SAM" id="Phobius"/>
    </source>
</evidence>
<name>A0A0V0GWC7_SOLCH</name>
<accession>A0A0V0GWC7</accession>
<feature type="transmembrane region" description="Helical" evidence="1">
    <location>
        <begin position="48"/>
        <end position="67"/>
    </location>
</feature>
<keyword evidence="1" id="KW-0472">Membrane</keyword>
<protein>
    <submittedName>
        <fullName evidence="2">Putative ovule protein</fullName>
    </submittedName>
</protein>
<proteinExistence type="predicted"/>
<keyword evidence="1" id="KW-1133">Transmembrane helix</keyword>